<dbReference type="RefSeq" id="WP_008029081.1">
    <property type="nucleotide sequence ID" value="NZ_ACYY01000006.1"/>
</dbReference>
<accession>C8RZI7</accession>
<evidence type="ECO:0000313" key="2">
    <source>
        <dbReference type="EMBL" id="EEW25784.1"/>
    </source>
</evidence>
<comment type="caution">
    <text evidence="2">The sequence shown here is derived from an EMBL/GenBank/DDBJ whole genome shotgun (WGS) entry which is preliminary data.</text>
</comment>
<dbReference type="InterPro" id="IPR050229">
    <property type="entry name" value="GlpE_sulfurtransferase"/>
</dbReference>
<evidence type="ECO:0000259" key="1">
    <source>
        <dbReference type="PROSITE" id="PS50206"/>
    </source>
</evidence>
<dbReference type="Proteomes" id="UP000010121">
    <property type="component" value="Unassembled WGS sequence"/>
</dbReference>
<organism evidence="2 3">
    <name type="scientific">Rhodobacter ferrooxidans</name>
    <dbReference type="NCBI Taxonomy" id="371731"/>
    <lineage>
        <taxon>Bacteria</taxon>
        <taxon>Pseudomonadati</taxon>
        <taxon>Pseudomonadota</taxon>
        <taxon>Alphaproteobacteria</taxon>
        <taxon>Rhodobacterales</taxon>
        <taxon>Rhodobacter group</taxon>
        <taxon>Rhodobacter</taxon>
    </lineage>
</organism>
<keyword evidence="3" id="KW-1185">Reference proteome</keyword>
<dbReference type="SUPFAM" id="SSF52821">
    <property type="entry name" value="Rhodanese/Cell cycle control phosphatase"/>
    <property type="match status" value="1"/>
</dbReference>
<dbReference type="Gene3D" id="3.40.250.10">
    <property type="entry name" value="Rhodanese-like domain"/>
    <property type="match status" value="1"/>
</dbReference>
<sequence length="122" mass="12546">MFSFLKSSGPKVQPIAPADAVARVAKGEVTLIDVREVAEVRATGKAKGALHIPLSLIKLKADPKAPDCPKGLSVDKPVVLYCLSGARSQAAGQAMLALGYGEVYNLGGFSAWQTGGGKVVPA</sequence>
<name>C8RZI7_9RHOB</name>
<dbReference type="PROSITE" id="PS50206">
    <property type="entry name" value="RHODANESE_3"/>
    <property type="match status" value="1"/>
</dbReference>
<dbReference type="Pfam" id="PF00581">
    <property type="entry name" value="Rhodanese"/>
    <property type="match status" value="1"/>
</dbReference>
<gene>
    <name evidence="2" type="ORF">Rsw2DRAFT_1215</name>
</gene>
<proteinExistence type="predicted"/>
<protein>
    <submittedName>
        <fullName evidence="2">Rhodanese domain protein</fullName>
    </submittedName>
</protein>
<feature type="domain" description="Rhodanese" evidence="1">
    <location>
        <begin position="25"/>
        <end position="121"/>
    </location>
</feature>
<dbReference type="OrthoDB" id="9807812at2"/>
<dbReference type="STRING" id="371731.Rsw2DRAFT_1215"/>
<dbReference type="InterPro" id="IPR001763">
    <property type="entry name" value="Rhodanese-like_dom"/>
</dbReference>
<dbReference type="SMART" id="SM00450">
    <property type="entry name" value="RHOD"/>
    <property type="match status" value="1"/>
</dbReference>
<dbReference type="AlphaFoldDB" id="C8RZI7"/>
<evidence type="ECO:0000313" key="3">
    <source>
        <dbReference type="Proteomes" id="UP000010121"/>
    </source>
</evidence>
<dbReference type="eggNOG" id="COG0607">
    <property type="taxonomic scope" value="Bacteria"/>
</dbReference>
<reference evidence="2 3" key="1">
    <citation type="submission" date="2009-08" db="EMBL/GenBank/DDBJ databases">
        <title>The draft genome of Rhodobacter sp. SW2.</title>
        <authorList>
            <consortium name="US DOE Joint Genome Institute (JGI-PGF)"/>
            <person name="Lucas S."/>
            <person name="Copeland A."/>
            <person name="Lapidus A."/>
            <person name="Glavina del Rio T."/>
            <person name="Tice H."/>
            <person name="Bruce D."/>
            <person name="Goodwin L."/>
            <person name="Pitluck S."/>
            <person name="Larimer F."/>
            <person name="Land M.L."/>
            <person name="Hauser L."/>
            <person name="Emerson D."/>
        </authorList>
    </citation>
    <scope>NUCLEOTIDE SEQUENCE [LARGE SCALE GENOMIC DNA]</scope>
    <source>
        <strain evidence="2 3">SW2</strain>
    </source>
</reference>
<dbReference type="InterPro" id="IPR036873">
    <property type="entry name" value="Rhodanese-like_dom_sf"/>
</dbReference>
<dbReference type="PANTHER" id="PTHR43031:SF1">
    <property type="entry name" value="PYRIDINE NUCLEOTIDE-DISULPHIDE OXIDOREDUCTASE"/>
    <property type="match status" value="1"/>
</dbReference>
<dbReference type="EMBL" id="ACYY01000006">
    <property type="protein sequence ID" value="EEW25784.1"/>
    <property type="molecule type" value="Genomic_DNA"/>
</dbReference>
<dbReference type="PANTHER" id="PTHR43031">
    <property type="entry name" value="FAD-DEPENDENT OXIDOREDUCTASE"/>
    <property type="match status" value="1"/>
</dbReference>